<keyword evidence="2" id="KW-1185">Reference proteome</keyword>
<comment type="caution">
    <text evidence="1">The sequence shown here is derived from an EMBL/GenBank/DDBJ whole genome shotgun (WGS) entry which is preliminary data.</text>
</comment>
<dbReference type="AlphaFoldDB" id="A0A9P6UWY7"/>
<evidence type="ECO:0000313" key="1">
    <source>
        <dbReference type="EMBL" id="KAG0322998.1"/>
    </source>
</evidence>
<accession>A0A9P6UWY7</accession>
<protein>
    <submittedName>
        <fullName evidence="1">Uncharacterized protein</fullName>
    </submittedName>
</protein>
<evidence type="ECO:0000313" key="2">
    <source>
        <dbReference type="Proteomes" id="UP000738325"/>
    </source>
</evidence>
<name>A0A9P6UWY7_9FUNG</name>
<organism evidence="1 2">
    <name type="scientific">Dissophora globulifera</name>
    <dbReference type="NCBI Taxonomy" id="979702"/>
    <lineage>
        <taxon>Eukaryota</taxon>
        <taxon>Fungi</taxon>
        <taxon>Fungi incertae sedis</taxon>
        <taxon>Mucoromycota</taxon>
        <taxon>Mortierellomycotina</taxon>
        <taxon>Mortierellomycetes</taxon>
        <taxon>Mortierellales</taxon>
        <taxon>Mortierellaceae</taxon>
        <taxon>Dissophora</taxon>
    </lineage>
</organism>
<gene>
    <name evidence="1" type="ORF">BGZ99_002982</name>
</gene>
<dbReference type="OrthoDB" id="2380148at2759"/>
<proteinExistence type="predicted"/>
<dbReference type="Proteomes" id="UP000738325">
    <property type="component" value="Unassembled WGS sequence"/>
</dbReference>
<reference evidence="1" key="1">
    <citation type="journal article" date="2020" name="Fungal Divers.">
        <title>Resolving the Mortierellaceae phylogeny through synthesis of multi-gene phylogenetics and phylogenomics.</title>
        <authorList>
            <person name="Vandepol N."/>
            <person name="Liber J."/>
            <person name="Desiro A."/>
            <person name="Na H."/>
            <person name="Kennedy M."/>
            <person name="Barry K."/>
            <person name="Grigoriev I.V."/>
            <person name="Miller A.N."/>
            <person name="O'Donnell K."/>
            <person name="Stajich J.E."/>
            <person name="Bonito G."/>
        </authorList>
    </citation>
    <scope>NUCLEOTIDE SEQUENCE</scope>
    <source>
        <strain evidence="1">REB-010B</strain>
    </source>
</reference>
<sequence length="368" mass="40892">MAPNKTKSMPSMKELQEVLAALESEGNITMGNQGEPAPLDELFDDSYFYHILHGNVKRESFEIAPVAKPLSVTAQTNAGDEDDKSKDDTLRELTPTSTLATLKFEVITLPQGCSWGDDPDVYGARVLVRPGFTATLKALNLASSNQTSSSSSPSSPPQLVFMAVGPRDIGRSSLCYYLVHEFFKAGQDVVFSDPIFTSALIDQKYYGCYTPQIDKHETIHRLVTSQPSLKPVWWICDDGWLPIKGTQCHVLVTSLSTQADADWKTIHKKRKLPRAVQFHIPTWSSDEIKAGLIVTLANVSAKVDSSRTETVLTDMSLDPEQESLLNGLYERFQGNPRSTFEWAMLKWGKKPPAKPVKTKKTTTPKRKI</sequence>
<dbReference type="EMBL" id="JAAAIP010000198">
    <property type="protein sequence ID" value="KAG0322998.1"/>
    <property type="molecule type" value="Genomic_DNA"/>
</dbReference>